<feature type="region of interest" description="Disordered" evidence="1">
    <location>
        <begin position="1"/>
        <end position="34"/>
    </location>
</feature>
<evidence type="ECO:0000313" key="2">
    <source>
        <dbReference type="EMBL" id="CAD1831266.1"/>
    </source>
</evidence>
<feature type="region of interest" description="Disordered" evidence="1">
    <location>
        <begin position="219"/>
        <end position="246"/>
    </location>
</feature>
<proteinExistence type="predicted"/>
<sequence>MESNHPAARCPNARTSSRLNLEPGPSSGRRRSAEAYLPAGQPSLSGYVAGVEVLGRALPDAKEVISQGLASRFGGSAQDYKVADFRGSSMAIFFPNWVVRESAIGRSPLRFGNAVFRFSNWSETGELARGHLHHMVWIRLCHWPILCWSSEDVKAAISGFGELWESFFFLTVEDRRFRIPIEVDSWEETPPILLGEDLDARLGLDTAEAQDRFIRLTGFSSVPPMGDQGENRPNLSGGAGGDASMR</sequence>
<dbReference type="AlphaFoldDB" id="A0A6V7PL45"/>
<organism evidence="2">
    <name type="scientific">Ananas comosus var. bracteatus</name>
    <name type="common">red pineapple</name>
    <dbReference type="NCBI Taxonomy" id="296719"/>
    <lineage>
        <taxon>Eukaryota</taxon>
        <taxon>Viridiplantae</taxon>
        <taxon>Streptophyta</taxon>
        <taxon>Embryophyta</taxon>
        <taxon>Tracheophyta</taxon>
        <taxon>Spermatophyta</taxon>
        <taxon>Magnoliopsida</taxon>
        <taxon>Liliopsida</taxon>
        <taxon>Poales</taxon>
        <taxon>Bromeliaceae</taxon>
        <taxon>Bromelioideae</taxon>
        <taxon>Ananas</taxon>
    </lineage>
</organism>
<gene>
    <name evidence="2" type="ORF">CB5_LOCUS14477</name>
</gene>
<protein>
    <recommendedName>
        <fullName evidence="3">DUF4283 domain-containing protein</fullName>
    </recommendedName>
</protein>
<evidence type="ECO:0000256" key="1">
    <source>
        <dbReference type="SAM" id="MobiDB-lite"/>
    </source>
</evidence>
<reference evidence="2" key="1">
    <citation type="submission" date="2020-07" db="EMBL/GenBank/DDBJ databases">
        <authorList>
            <person name="Lin J."/>
        </authorList>
    </citation>
    <scope>NUCLEOTIDE SEQUENCE</scope>
</reference>
<feature type="compositionally biased region" description="Gly residues" evidence="1">
    <location>
        <begin position="237"/>
        <end position="246"/>
    </location>
</feature>
<evidence type="ECO:0008006" key="3">
    <source>
        <dbReference type="Google" id="ProtNLM"/>
    </source>
</evidence>
<dbReference type="EMBL" id="LR862149">
    <property type="protein sequence ID" value="CAD1831266.1"/>
    <property type="molecule type" value="Genomic_DNA"/>
</dbReference>
<name>A0A6V7PL45_ANACO</name>
<accession>A0A6V7PL45</accession>